<evidence type="ECO:0000256" key="11">
    <source>
        <dbReference type="ARBA" id="ARBA00023136"/>
    </source>
</evidence>
<feature type="compositionally biased region" description="Polar residues" evidence="14">
    <location>
        <begin position="1"/>
        <end position="11"/>
    </location>
</feature>
<feature type="compositionally biased region" description="Low complexity" evidence="14">
    <location>
        <begin position="345"/>
        <end position="356"/>
    </location>
</feature>
<keyword evidence="11 15" id="KW-0472">Membrane</keyword>
<evidence type="ECO:0000256" key="1">
    <source>
        <dbReference type="ARBA" id="ARBA00004141"/>
    </source>
</evidence>
<feature type="transmembrane region" description="Helical" evidence="15">
    <location>
        <begin position="66"/>
        <end position="86"/>
    </location>
</feature>
<evidence type="ECO:0000256" key="9">
    <source>
        <dbReference type="ARBA" id="ARBA00023004"/>
    </source>
</evidence>
<dbReference type="AlphaFoldDB" id="A0A2N5TSH1"/>
<evidence type="ECO:0000256" key="6">
    <source>
        <dbReference type="ARBA" id="ARBA00022832"/>
    </source>
</evidence>
<dbReference type="GO" id="GO:0004768">
    <property type="term" value="F:stearoyl-CoA 9-desaturase activity"/>
    <property type="evidence" value="ECO:0007669"/>
    <property type="project" value="TreeGrafter"/>
</dbReference>
<keyword evidence="12 13" id="KW-0275">Fatty acid biosynthesis</keyword>
<dbReference type="InterPro" id="IPR001522">
    <property type="entry name" value="FADS-1_CS"/>
</dbReference>
<evidence type="ECO:0000256" key="5">
    <source>
        <dbReference type="ARBA" id="ARBA00022723"/>
    </source>
</evidence>
<dbReference type="PANTHER" id="PTHR11351:SF31">
    <property type="entry name" value="DESATURASE 1, ISOFORM A-RELATED"/>
    <property type="match status" value="1"/>
</dbReference>
<evidence type="ECO:0000256" key="4">
    <source>
        <dbReference type="ARBA" id="ARBA00022692"/>
    </source>
</evidence>
<evidence type="ECO:0000313" key="18">
    <source>
        <dbReference type="EMBL" id="PLW28378.1"/>
    </source>
</evidence>
<proteinExistence type="inferred from homology"/>
<feature type="region of interest" description="Disordered" evidence="14">
    <location>
        <begin position="1"/>
        <end position="30"/>
    </location>
</feature>
<accession>A0A2N5TSH1</accession>
<keyword evidence="3 13" id="KW-0444">Lipid biosynthesis</keyword>
<evidence type="ECO:0000256" key="2">
    <source>
        <dbReference type="ARBA" id="ARBA00009295"/>
    </source>
</evidence>
<dbReference type="CDD" id="cd03505">
    <property type="entry name" value="Delta9-FADS-like"/>
    <property type="match status" value="1"/>
</dbReference>
<dbReference type="GO" id="GO:0005506">
    <property type="term" value="F:iron ion binding"/>
    <property type="evidence" value="ECO:0007669"/>
    <property type="project" value="TreeGrafter"/>
</dbReference>
<evidence type="ECO:0000256" key="12">
    <source>
        <dbReference type="ARBA" id="ARBA00023160"/>
    </source>
</evidence>
<keyword evidence="5" id="KW-0479">Metal-binding</keyword>
<evidence type="ECO:0000256" key="10">
    <source>
        <dbReference type="ARBA" id="ARBA00023098"/>
    </source>
</evidence>
<feature type="transmembrane region" description="Helical" evidence="15">
    <location>
        <begin position="213"/>
        <end position="234"/>
    </location>
</feature>
<dbReference type="Proteomes" id="UP000235392">
    <property type="component" value="Unassembled WGS sequence"/>
</dbReference>
<dbReference type="PANTHER" id="PTHR11351">
    <property type="entry name" value="ACYL-COA DESATURASE"/>
    <property type="match status" value="1"/>
</dbReference>
<evidence type="ECO:0000259" key="16">
    <source>
        <dbReference type="Pfam" id="PF00487"/>
    </source>
</evidence>
<evidence type="ECO:0000313" key="17">
    <source>
        <dbReference type="EMBL" id="PLW08090.1"/>
    </source>
</evidence>
<organism evidence="18 19">
    <name type="scientific">Puccinia coronata f. sp. avenae</name>
    <dbReference type="NCBI Taxonomy" id="200324"/>
    <lineage>
        <taxon>Eukaryota</taxon>
        <taxon>Fungi</taxon>
        <taxon>Dikarya</taxon>
        <taxon>Basidiomycota</taxon>
        <taxon>Pucciniomycotina</taxon>
        <taxon>Pucciniomycetes</taxon>
        <taxon>Pucciniales</taxon>
        <taxon>Pucciniaceae</taxon>
        <taxon>Puccinia</taxon>
    </lineage>
</organism>
<feature type="transmembrane region" description="Helical" evidence="15">
    <location>
        <begin position="34"/>
        <end position="54"/>
    </location>
</feature>
<comment type="similarity">
    <text evidence="2 13">Belongs to the fatty acid desaturase type 1 family.</text>
</comment>
<keyword evidence="8 13" id="KW-0560">Oxidoreductase</keyword>
<evidence type="ECO:0000313" key="19">
    <source>
        <dbReference type="Proteomes" id="UP000235392"/>
    </source>
</evidence>
<comment type="subcellular location">
    <subcellularLocation>
        <location evidence="1">Membrane</location>
        <topology evidence="1">Multi-pass membrane protein</topology>
    </subcellularLocation>
</comment>
<gene>
    <name evidence="18" type="ORF">PCASD_21090</name>
    <name evidence="17" type="ORF">PCASD_23188</name>
</gene>
<comment type="cofactor">
    <cofactor evidence="13">
        <name>Fe(2+)</name>
        <dbReference type="ChEBI" id="CHEBI:29033"/>
    </cofactor>
</comment>
<reference evidence="18 19" key="1">
    <citation type="submission" date="2017-11" db="EMBL/GenBank/DDBJ databases">
        <title>De novo assembly and phasing of dikaryotic genomes from two isolates of Puccinia coronata f. sp. avenae, the causal agent of oat crown rust.</title>
        <authorList>
            <person name="Miller M.E."/>
            <person name="Zhang Y."/>
            <person name="Omidvar V."/>
            <person name="Sperschneider J."/>
            <person name="Schwessinger B."/>
            <person name="Raley C."/>
            <person name="Palmer J.M."/>
            <person name="Garnica D."/>
            <person name="Upadhyaya N."/>
            <person name="Rathjen J."/>
            <person name="Taylor J.M."/>
            <person name="Park R.F."/>
            <person name="Dodds P.N."/>
            <person name="Hirsch C.D."/>
            <person name="Kianian S.F."/>
            <person name="Figueroa M."/>
        </authorList>
    </citation>
    <scope>NUCLEOTIDE SEQUENCE [LARGE SCALE GENOMIC DNA]</scope>
    <source>
        <strain evidence="18">12SD80</strain>
    </source>
</reference>
<comment type="domain">
    <text evidence="13">The histidine box domains are involved in binding the catalytic metal ions.</text>
</comment>
<evidence type="ECO:0000256" key="15">
    <source>
        <dbReference type="SAM" id="Phobius"/>
    </source>
</evidence>
<dbReference type="EMBL" id="PGCI01001086">
    <property type="protein sequence ID" value="PLW08090.1"/>
    <property type="molecule type" value="Genomic_DNA"/>
</dbReference>
<dbReference type="GO" id="GO:0006636">
    <property type="term" value="P:unsaturated fatty acid biosynthetic process"/>
    <property type="evidence" value="ECO:0007669"/>
    <property type="project" value="TreeGrafter"/>
</dbReference>
<feature type="transmembrane region" description="Helical" evidence="15">
    <location>
        <begin position="180"/>
        <end position="201"/>
    </location>
</feature>
<dbReference type="PROSITE" id="PS00476">
    <property type="entry name" value="FATTY_ACID_DESATUR_1"/>
    <property type="match status" value="1"/>
</dbReference>
<comment type="caution">
    <text evidence="18">The sequence shown here is derived from an EMBL/GenBank/DDBJ whole genome shotgun (WGS) entry which is preliminary data.</text>
</comment>
<dbReference type="InterPro" id="IPR015876">
    <property type="entry name" value="Acyl-CoA_DS"/>
</dbReference>
<protein>
    <recommendedName>
        <fullName evidence="16">Fatty acid desaturase domain-containing protein</fullName>
    </recommendedName>
</protein>
<keyword evidence="9" id="KW-0408">Iron</keyword>
<evidence type="ECO:0000256" key="13">
    <source>
        <dbReference type="RuleBase" id="RU000581"/>
    </source>
</evidence>
<dbReference type="Pfam" id="PF00487">
    <property type="entry name" value="FA_desaturase"/>
    <property type="match status" value="1"/>
</dbReference>
<keyword evidence="6" id="KW-0276">Fatty acid metabolism</keyword>
<keyword evidence="7 15" id="KW-1133">Transmembrane helix</keyword>
<evidence type="ECO:0000256" key="3">
    <source>
        <dbReference type="ARBA" id="ARBA00022516"/>
    </source>
</evidence>
<keyword evidence="10" id="KW-0443">Lipid metabolism</keyword>
<feature type="transmembrane region" description="Helical" evidence="15">
    <location>
        <begin position="98"/>
        <end position="120"/>
    </location>
</feature>
<evidence type="ECO:0000256" key="7">
    <source>
        <dbReference type="ARBA" id="ARBA00022989"/>
    </source>
</evidence>
<evidence type="ECO:0000256" key="14">
    <source>
        <dbReference type="SAM" id="MobiDB-lite"/>
    </source>
</evidence>
<dbReference type="GO" id="GO:0005789">
    <property type="term" value="C:endoplasmic reticulum membrane"/>
    <property type="evidence" value="ECO:0007669"/>
    <property type="project" value="TreeGrafter"/>
</dbReference>
<dbReference type="EMBL" id="PGCI01000367">
    <property type="protein sequence ID" value="PLW28378.1"/>
    <property type="molecule type" value="Genomic_DNA"/>
</dbReference>
<dbReference type="InterPro" id="IPR005804">
    <property type="entry name" value="FA_desaturase_dom"/>
</dbReference>
<feature type="domain" description="Fatty acid desaturase" evidence="16">
    <location>
        <begin position="75"/>
        <end position="272"/>
    </location>
</feature>
<keyword evidence="4 13" id="KW-0812">Transmembrane</keyword>
<evidence type="ECO:0000256" key="8">
    <source>
        <dbReference type="ARBA" id="ARBA00023002"/>
    </source>
</evidence>
<sequence length="549" mass="63715">MMNNPTVALSQSHRKHEQQQQAQRTPESADPPPIWWSNLIFFVAVHLAGMYGAMVLSPISRVSPQTLVLTVLSWQLATFGITIGYHRLWSHKSFHASQSLRCVLALLGCLGFQGSIKWWVLRHRLHHRWTDSEFDPYNSKKGLFFSHMGWIFRKPKYEKLKLIDQSDLNRDPVVRFQHKFYVPLSLFMGFILPYLLSEYVLKSNRHSTLDGVIWAGFVSRILIWHFTFLINSFAHYYGERSFDLDISARSNLLLALFTGGEANHNYHHVFPKDYRNGPDSWDWDPSKWIIFLLHRYTTLVPKINYTDSKEVEQVRQRVLAITSSRRKDGRPSTFEDIHQISLLSSSSSSSSSSSCSDLEPDLNAPLGDAEYNTPKRRAGRSETLKRAIPRWKRDEMLVKLIDYHGNLVDSFSRSNDGAQEGHVPPAPVKRPRDLRILLIDNYLVDVTQYFRAASHPGGNRILERFQLDLGCLAELATLLLQARTIEDSQRPRSFHNKSDSQLDRFTHFERFKDIVAFKDCLHEFRFELNTHSSFAWMKMKSLRIARLIP</sequence>
<dbReference type="PRINTS" id="PR00075">
    <property type="entry name" value="FACDDSATRASE"/>
</dbReference>
<name>A0A2N5TSH1_9BASI</name>
<feature type="region of interest" description="Disordered" evidence="14">
    <location>
        <begin position="345"/>
        <end position="382"/>
    </location>
</feature>